<keyword evidence="1" id="KW-0732">Signal</keyword>
<proteinExistence type="predicted"/>
<evidence type="ECO:0000256" key="1">
    <source>
        <dbReference type="SAM" id="SignalP"/>
    </source>
</evidence>
<dbReference type="Gene3D" id="3.10.450.710">
    <property type="entry name" value="Tgt2/MlaC"/>
    <property type="match status" value="1"/>
</dbReference>
<dbReference type="STRING" id="1088869.GMO_16310"/>
<dbReference type="PANTHER" id="PTHR36573">
    <property type="entry name" value="INTERMEMBRANE PHOSPHOLIPID TRANSPORT SYSTEM BINDING PROTEIN MLAC"/>
    <property type="match status" value="1"/>
</dbReference>
<feature type="signal peptide" evidence="1">
    <location>
        <begin position="1"/>
        <end position="27"/>
    </location>
</feature>
<evidence type="ECO:0008006" key="4">
    <source>
        <dbReference type="Google" id="ProtNLM"/>
    </source>
</evidence>
<dbReference type="PATRIC" id="fig|1088869.3.peg.1628"/>
<dbReference type="Pfam" id="PF05494">
    <property type="entry name" value="MlaC"/>
    <property type="match status" value="1"/>
</dbReference>
<comment type="caution">
    <text evidence="2">The sequence shown here is derived from an EMBL/GenBank/DDBJ whole genome shotgun (WGS) entry which is preliminary data.</text>
</comment>
<organism evidence="2 3">
    <name type="scientific">Gluconobacter morbifer G707</name>
    <dbReference type="NCBI Taxonomy" id="1088869"/>
    <lineage>
        <taxon>Bacteria</taxon>
        <taxon>Pseudomonadati</taxon>
        <taxon>Pseudomonadota</taxon>
        <taxon>Alphaproteobacteria</taxon>
        <taxon>Acetobacterales</taxon>
        <taxon>Acetobacteraceae</taxon>
        <taxon>Gluconobacter</taxon>
    </lineage>
</organism>
<sequence>MFNVFSRRTILGVFAAALMAGTGVAHANTATDFVNSFGTKLATIINSSKPLEEKRREVLPLLQQNVDIAGIGRYCLGKYWRSATEEQKNKYLSLFDQVLLNTVTDQIGNYQGVSFRVTGSTPTPDGERVTALIDRPGQQEVNMQLVIGGNPSKVVDMYGEGASLRLSQRGDYSSYLAHHGGDVNALNVALEHQLSHHGQVQH</sequence>
<accession>G6XJQ2</accession>
<name>G6XJQ2_9PROT</name>
<dbReference type="eggNOG" id="COG2854">
    <property type="taxonomic scope" value="Bacteria"/>
</dbReference>
<reference evidence="2 3" key="1">
    <citation type="submission" date="2011-10" db="EMBL/GenBank/DDBJ databases">
        <title>Genome sequence of Gluconobacter morbifer G707, isolated from Drosophila gut.</title>
        <authorList>
            <person name="Lee W.-J."/>
            <person name="Kim E.-K."/>
        </authorList>
    </citation>
    <scope>NUCLEOTIDE SEQUENCE [LARGE SCALE GENOMIC DNA]</scope>
    <source>
        <strain evidence="2 3">G707</strain>
    </source>
</reference>
<dbReference type="InterPro" id="IPR042245">
    <property type="entry name" value="Tgt2/MlaC_sf"/>
</dbReference>
<protein>
    <recommendedName>
        <fullName evidence="4">Toluene transporter</fullName>
    </recommendedName>
</protein>
<evidence type="ECO:0000313" key="2">
    <source>
        <dbReference type="EMBL" id="EHH67864.1"/>
    </source>
</evidence>
<keyword evidence="3" id="KW-1185">Reference proteome</keyword>
<evidence type="ECO:0000313" key="3">
    <source>
        <dbReference type="Proteomes" id="UP000004949"/>
    </source>
</evidence>
<dbReference type="AlphaFoldDB" id="G6XJQ2"/>
<dbReference type="RefSeq" id="WP_008851778.1">
    <property type="nucleotide sequence ID" value="NZ_AGQV01000005.1"/>
</dbReference>
<feature type="chain" id="PRO_5003489610" description="Toluene transporter" evidence="1">
    <location>
        <begin position="28"/>
        <end position="202"/>
    </location>
</feature>
<dbReference type="Proteomes" id="UP000004949">
    <property type="component" value="Unassembled WGS sequence"/>
</dbReference>
<dbReference type="InterPro" id="IPR008869">
    <property type="entry name" value="MlaC/ttg2D"/>
</dbReference>
<gene>
    <name evidence="2" type="ORF">GMO_16310</name>
</gene>
<dbReference type="OrthoDB" id="8099120at2"/>
<dbReference type="PANTHER" id="PTHR36573:SF1">
    <property type="entry name" value="INTERMEMBRANE PHOSPHOLIPID TRANSPORT SYSTEM BINDING PROTEIN MLAC"/>
    <property type="match status" value="1"/>
</dbReference>
<dbReference type="EMBL" id="AGQV01000005">
    <property type="protein sequence ID" value="EHH67864.1"/>
    <property type="molecule type" value="Genomic_DNA"/>
</dbReference>